<gene>
    <name evidence="8" type="ORF">HNY73_018407</name>
</gene>
<keyword evidence="9" id="KW-1185">Reference proteome</keyword>
<sequence length="2002" mass="226143">MLFVYAGSWNNFKAMPVLENVQVSLNEILEVRGQPLEEWELWGVLFQTTQAVQDIFLRGQACKDGEPQHLVTPQNVLCSAMGRVVLNTCFPDKIKGTPYWCRELNNEDFNSQSSILDKIYVFTIGQTLLYAAHYGETENNKKKLSPLIKTVFQAMCQSDIDLRMDLSDVDQVCSLHAEKYMNGLTFMKAVSKLHQEVLGSLPENEILAQVDQDFMMEDDFEDYKGEDEPDTDYSTKYLSYGQRLGYHPEFSSNANSQKKKRTPKELWKEAYRKVLEQIRKSKKTFRSKEEVLSAWKAHKAHQSIFRVYEELTERRKMLELLRLSINIGPVATADVDKNPLLITGLKPKTIAELVLLLQRPKHTTICSKSYEEEPKNENVLRNDIAKSRSRLSSSSFSSLSSECSEKAFYNIDKIALNEPFSENSAFHCFAGPEFIINQLKPHTRISPFCTDKEFHNSAFTVIIDLLNGDSLDIECIPSVTGKQLYQAVAEYLKLRERYLFGLAYIYGEEHIFIDKKQRIFDLLHSCSALSRNRILIHLRVKFYLNDIHLMRTPSLRHLYYLQLRNDFLEGNYCCDNNIALSIGGLALQAEFGDYDSSVYGKEYFMLEHYLPYFTIERLNRSVAKTKLHEHHLKLEGISKELAELKYIQALMKLSEFGCHFYKVFQDKRNYTSAVWLGIKSTGIQVYEKVAGKRSACQFYPWQNIKRLSFCKKYFCISPRTESYSGKHVIYRFFTAINGRSHYLFMISMAYHKFFLKLRTVSKASEIFIEDLDEEYLYFCDKAGMEKEIGCDLYDTKGKFQWKTKTLRHRSSSQNDLEFLNDPYVLETSQPKKIYELKHGAKALNKIQKKTAISNFITRSSSAPNPLKKGRCDYTNKLPLSGEPSRVPSTIPRASCGKRSMKFVKLHKDPKLGFGMVITCGNTYDTILHGAFVESVHNGSPADIDGNISPGDQIMSVNGIDVQNDHFLTVVDLLQGTSGVVDLVIAKGNNKISTDFSQLVKKEIAEKPFTQTKTWIVGNETTKNTMPSLEKLEVKSYENGVPVPRPRKKWIEQEKSLSFDGPDLTLNHSSNLNPEKKWNKVADNNNISGDNIPDIIASQIKNLGSSDLVCKNDANSDECDAFLPLNRNVDENFLLPGEIFHVVLDKKGGSLGLNIYQGTESNGTEQTTPEWHIYIHSVVPNGAADLDGRIKPGDKLLEVDGEPLENLSYQEVVTKLRETQQVAHLVLEKGNLIETTLAESEIIPKKNNQYSKDNYLSNAAKKDSKSPIGQNCAFKYSDYIFQNEAEIKRKESSASAEACFDLYKDSDSSDQASFSSLPTIANDPVTSVYGAKDNNSRLQIHYTPKRNHNNSSSPYAKVMTPSSGVYRFQSPLTSYNSTPNLAENSDEDDRNEMNGCLYRNRSTECLATPHFLKPHQAVLDFYQNYSYVRGSASNLHQIPTVPIRKKKLKKLEDIYNYCNSENTFEVKVQKSSRGLGLSISGGIDAFGRDYFSQLIRIRKLYPLQPALECGKLVLGDVILEVNGTKMVGLTNTEALEVLRSAPTEVILKVFRPSKSLIPAFSTFKGGIWPFFDSSSSSASSSLSRTEANVYNVETGEFEVTLVKRGGSLGFTISKKEGLLGGSDEGIYVKALVREPAMSDGRIQPGDKIVKVNGTDMSTMTHAEAIEFMRNTPNSVTLTLFRTEPPLTPGCLDEDYSITKPLRWEAVGLINDRLKQKKNSDENGVPSRKLKRKLGRISNAPSNSSSESSDSSNSSSGQEHVIEEMVEPCDSVDDLSLEGIGLQRNQRPKSLDMLNSSDRKRYPAYTDEESFHRQSSVMCSNADSKNKNDEGQNDSSSEKAGKNLLKWRGSTLPHTDEPDNPDISLDKCSTSIISLENETSVESTSDDEKPVPFPRTTSCSEYWVNTFDVELDRGWHGRLGFSLHDPPPESPNSPRNILPKAAEVKAVYPGSLADKDGRIKVGDRLIRIINRECLLNKSATEVIEILRRTGGLIKMVFCRLEKRT</sequence>
<evidence type="ECO:0000313" key="9">
    <source>
        <dbReference type="Proteomes" id="UP000807504"/>
    </source>
</evidence>
<dbReference type="InterPro" id="IPR029071">
    <property type="entry name" value="Ubiquitin-like_domsf"/>
</dbReference>
<feature type="compositionally biased region" description="Low complexity" evidence="4">
    <location>
        <begin position="1736"/>
        <end position="1754"/>
    </location>
</feature>
<feature type="domain" description="FERM" evidence="5">
    <location>
        <begin position="459"/>
        <end position="758"/>
    </location>
</feature>
<accession>A0A8T0ECS6</accession>
<dbReference type="Gene3D" id="2.30.42.10">
    <property type="match status" value="5"/>
</dbReference>
<dbReference type="GO" id="GO:0071944">
    <property type="term" value="C:cell periphery"/>
    <property type="evidence" value="ECO:0007669"/>
    <property type="project" value="UniProtKB-ARBA"/>
</dbReference>
<dbReference type="InterPro" id="IPR035963">
    <property type="entry name" value="FERM_2"/>
</dbReference>
<dbReference type="PANTHER" id="PTHR46900:SF2">
    <property type="entry name" value="TYROSINE-PROTEIN PHOSPHATASE NON-RECEPTOR TYPE 13"/>
    <property type="match status" value="1"/>
</dbReference>
<proteinExistence type="predicted"/>
<dbReference type="InterPro" id="IPR011993">
    <property type="entry name" value="PH-like_dom_sf"/>
</dbReference>
<evidence type="ECO:0000256" key="3">
    <source>
        <dbReference type="ARBA" id="ARBA00022949"/>
    </source>
</evidence>
<dbReference type="Gene3D" id="2.30.29.30">
    <property type="entry name" value="Pleckstrin-homology domain (PH domain)/Phosphotyrosine-binding domain (PTB)"/>
    <property type="match status" value="1"/>
</dbReference>
<comment type="caution">
    <text evidence="8">The sequence shown here is derived from an EMBL/GenBank/DDBJ whole genome shotgun (WGS) entry which is preliminary data.</text>
</comment>
<evidence type="ECO:0000259" key="6">
    <source>
        <dbReference type="PROSITE" id="PS50106"/>
    </source>
</evidence>
<feature type="region of interest" description="Disordered" evidence="4">
    <location>
        <begin position="1713"/>
        <end position="1759"/>
    </location>
</feature>
<dbReference type="InterPro" id="IPR019749">
    <property type="entry name" value="Band_41_domain"/>
</dbReference>
<dbReference type="SMART" id="SM00228">
    <property type="entry name" value="PDZ"/>
    <property type="match status" value="5"/>
</dbReference>
<protein>
    <submittedName>
        <fullName evidence="8">FERM and PDZ domain-containing protein 2</fullName>
    </submittedName>
</protein>
<dbReference type="GO" id="GO:0070161">
    <property type="term" value="C:anchoring junction"/>
    <property type="evidence" value="ECO:0007669"/>
    <property type="project" value="UniProtKB-SubCell"/>
</dbReference>
<dbReference type="Proteomes" id="UP000807504">
    <property type="component" value="Unassembled WGS sequence"/>
</dbReference>
<comment type="subcellular location">
    <subcellularLocation>
        <location evidence="1">Cell junction</location>
    </subcellularLocation>
</comment>
<name>A0A8T0ECS6_ARGBR</name>
<dbReference type="InterPro" id="IPR018979">
    <property type="entry name" value="FERM_N"/>
</dbReference>
<dbReference type="SMART" id="SM01196">
    <property type="entry name" value="FERM_C"/>
    <property type="match status" value="1"/>
</dbReference>
<organism evidence="8 9">
    <name type="scientific">Argiope bruennichi</name>
    <name type="common">Wasp spider</name>
    <name type="synonym">Aranea bruennichi</name>
    <dbReference type="NCBI Taxonomy" id="94029"/>
    <lineage>
        <taxon>Eukaryota</taxon>
        <taxon>Metazoa</taxon>
        <taxon>Ecdysozoa</taxon>
        <taxon>Arthropoda</taxon>
        <taxon>Chelicerata</taxon>
        <taxon>Arachnida</taxon>
        <taxon>Araneae</taxon>
        <taxon>Araneomorphae</taxon>
        <taxon>Entelegynae</taxon>
        <taxon>Araneoidea</taxon>
        <taxon>Araneidae</taxon>
        <taxon>Argiope</taxon>
    </lineage>
</organism>
<evidence type="ECO:0000256" key="4">
    <source>
        <dbReference type="SAM" id="MobiDB-lite"/>
    </source>
</evidence>
<feature type="domain" description="PDZ" evidence="6">
    <location>
        <begin position="902"/>
        <end position="988"/>
    </location>
</feature>
<dbReference type="InterPro" id="IPR036034">
    <property type="entry name" value="PDZ_sf"/>
</dbReference>
<evidence type="ECO:0000259" key="5">
    <source>
        <dbReference type="PROSITE" id="PS50057"/>
    </source>
</evidence>
<feature type="domain" description="PDZ" evidence="6">
    <location>
        <begin position="1906"/>
        <end position="1999"/>
    </location>
</feature>
<feature type="compositionally biased region" description="Polar residues" evidence="4">
    <location>
        <begin position="1811"/>
        <end position="1821"/>
    </location>
</feature>
<dbReference type="CDD" id="cd00136">
    <property type="entry name" value="PDZ_canonical"/>
    <property type="match status" value="2"/>
</dbReference>
<dbReference type="SMART" id="SM00295">
    <property type="entry name" value="B41"/>
    <property type="match status" value="1"/>
</dbReference>
<dbReference type="SUPFAM" id="SSF50156">
    <property type="entry name" value="PDZ domain-like"/>
    <property type="match status" value="5"/>
</dbReference>
<dbReference type="InterPro" id="IPR014352">
    <property type="entry name" value="FERM/acyl-CoA-bd_prot_sf"/>
</dbReference>
<dbReference type="SMART" id="SM00750">
    <property type="entry name" value="KIND"/>
    <property type="match status" value="1"/>
</dbReference>
<reference evidence="8" key="2">
    <citation type="submission" date="2020-06" db="EMBL/GenBank/DDBJ databases">
        <authorList>
            <person name="Sheffer M."/>
        </authorList>
    </citation>
    <scope>NUCLEOTIDE SEQUENCE</scope>
</reference>
<feature type="domain" description="PDZ" evidence="6">
    <location>
        <begin position="1464"/>
        <end position="1552"/>
    </location>
</feature>
<dbReference type="InterPro" id="IPR052074">
    <property type="entry name" value="NonRcpt_TyrProt_Phosphatase"/>
</dbReference>
<evidence type="ECO:0000256" key="1">
    <source>
        <dbReference type="ARBA" id="ARBA00004282"/>
    </source>
</evidence>
<reference evidence="8" key="1">
    <citation type="journal article" date="2020" name="bioRxiv">
        <title>Chromosome-level reference genome of the European wasp spider Argiope bruennichi: a resource for studies on range expansion and evolutionary adaptation.</title>
        <authorList>
            <person name="Sheffer M.M."/>
            <person name="Hoppe A."/>
            <person name="Krehenwinkel H."/>
            <person name="Uhl G."/>
            <person name="Kuss A.W."/>
            <person name="Jensen L."/>
            <person name="Jensen C."/>
            <person name="Gillespie R.G."/>
            <person name="Hoff K.J."/>
            <person name="Prost S."/>
        </authorList>
    </citation>
    <scope>NUCLEOTIDE SEQUENCE</scope>
</reference>
<dbReference type="InterPro" id="IPR011019">
    <property type="entry name" value="KIND_dom"/>
</dbReference>
<dbReference type="SUPFAM" id="SSF54236">
    <property type="entry name" value="Ubiquitin-like"/>
    <property type="match status" value="1"/>
</dbReference>
<keyword evidence="2" id="KW-0677">Repeat</keyword>
<dbReference type="EMBL" id="JABXBU010002228">
    <property type="protein sequence ID" value="KAF8770932.1"/>
    <property type="molecule type" value="Genomic_DNA"/>
</dbReference>
<feature type="domain" description="KIND" evidence="7">
    <location>
        <begin position="23"/>
        <end position="203"/>
    </location>
</feature>
<dbReference type="GO" id="GO:0009887">
    <property type="term" value="P:animal organ morphogenesis"/>
    <property type="evidence" value="ECO:0007669"/>
    <property type="project" value="UniProtKB-ARBA"/>
</dbReference>
<dbReference type="PROSITE" id="PS51377">
    <property type="entry name" value="KIND"/>
    <property type="match status" value="1"/>
</dbReference>
<feature type="compositionally biased region" description="Polar residues" evidence="4">
    <location>
        <begin position="1369"/>
        <end position="1382"/>
    </location>
</feature>
<dbReference type="Pfam" id="PF09380">
    <property type="entry name" value="FERM_C"/>
    <property type="match status" value="1"/>
</dbReference>
<dbReference type="PRINTS" id="PR00935">
    <property type="entry name" value="BAND41"/>
</dbReference>
<evidence type="ECO:0000256" key="2">
    <source>
        <dbReference type="ARBA" id="ARBA00022737"/>
    </source>
</evidence>
<keyword evidence="3" id="KW-0965">Cell junction</keyword>
<dbReference type="Gene3D" id="1.10.510.10">
    <property type="entry name" value="Transferase(Phosphotransferase) domain 1"/>
    <property type="match status" value="1"/>
</dbReference>
<dbReference type="GO" id="GO:0048731">
    <property type="term" value="P:system development"/>
    <property type="evidence" value="ECO:0007669"/>
    <property type="project" value="UniProtKB-ARBA"/>
</dbReference>
<evidence type="ECO:0000313" key="8">
    <source>
        <dbReference type="EMBL" id="KAF8770932.1"/>
    </source>
</evidence>
<dbReference type="Gene3D" id="3.10.20.90">
    <property type="entry name" value="Phosphatidylinositol 3-kinase Catalytic Subunit, Chain A, domain 1"/>
    <property type="match status" value="1"/>
</dbReference>
<dbReference type="Pfam" id="PF00373">
    <property type="entry name" value="FERM_M"/>
    <property type="match status" value="1"/>
</dbReference>
<dbReference type="InterPro" id="IPR001478">
    <property type="entry name" value="PDZ"/>
</dbReference>
<dbReference type="Pfam" id="PF00595">
    <property type="entry name" value="PDZ"/>
    <property type="match status" value="5"/>
</dbReference>
<feature type="compositionally biased region" description="Basic and acidic residues" evidence="4">
    <location>
        <begin position="1822"/>
        <end position="1837"/>
    </location>
</feature>
<dbReference type="SUPFAM" id="SSF50729">
    <property type="entry name" value="PH domain-like"/>
    <property type="match status" value="1"/>
</dbReference>
<dbReference type="InterPro" id="IPR018980">
    <property type="entry name" value="FERM_PH-like_C"/>
</dbReference>
<feature type="region of interest" description="Disordered" evidence="4">
    <location>
        <begin position="1777"/>
        <end position="1837"/>
    </location>
</feature>
<dbReference type="Pfam" id="PF09379">
    <property type="entry name" value="FERM_N"/>
    <property type="match status" value="1"/>
</dbReference>
<dbReference type="OMA" id="ESPPHTI"/>
<dbReference type="PANTHER" id="PTHR46900">
    <property type="entry name" value="TYROSINE-PROTEIN PHOSPHATASE NON-RECEPTOR TYPE 13"/>
    <property type="match status" value="1"/>
</dbReference>
<dbReference type="OrthoDB" id="6416508at2759"/>
<dbReference type="PROSITE" id="PS50106">
    <property type="entry name" value="PDZ"/>
    <property type="match status" value="5"/>
</dbReference>
<feature type="domain" description="PDZ" evidence="6">
    <location>
        <begin position="1140"/>
        <end position="1230"/>
    </location>
</feature>
<dbReference type="CDD" id="cd14473">
    <property type="entry name" value="FERM_B-lobe"/>
    <property type="match status" value="1"/>
</dbReference>
<feature type="domain" description="PDZ" evidence="6">
    <location>
        <begin position="1597"/>
        <end position="1682"/>
    </location>
</feature>
<dbReference type="InterPro" id="IPR000299">
    <property type="entry name" value="FERM_domain"/>
</dbReference>
<evidence type="ECO:0000259" key="7">
    <source>
        <dbReference type="PROSITE" id="PS51377"/>
    </source>
</evidence>
<dbReference type="Gene3D" id="1.20.80.10">
    <property type="match status" value="1"/>
</dbReference>
<dbReference type="PROSITE" id="PS50057">
    <property type="entry name" value="FERM_3"/>
    <property type="match status" value="1"/>
</dbReference>
<feature type="region of interest" description="Disordered" evidence="4">
    <location>
        <begin position="1368"/>
        <end position="1388"/>
    </location>
</feature>
<dbReference type="InterPro" id="IPR019748">
    <property type="entry name" value="FERM_central"/>
</dbReference>
<dbReference type="SUPFAM" id="SSF47031">
    <property type="entry name" value="Second domain of FERM"/>
    <property type="match status" value="1"/>
</dbReference>